<keyword evidence="2" id="KW-1185">Reference proteome</keyword>
<protein>
    <submittedName>
        <fullName evidence="1">Uncharacterized protein</fullName>
    </submittedName>
</protein>
<sequence length="67" mass="7099">MDGPSRVGERGGGGTWLPYCNLASPSIAPVAQLVICACDSTCQNPQLINLVFYNVSFGSHRSLMKGL</sequence>
<dbReference type="AlphaFoldDB" id="A0A2W1BUN6"/>
<evidence type="ECO:0000313" key="1">
    <source>
        <dbReference type="EMBL" id="PZC78792.1"/>
    </source>
</evidence>
<organism evidence="1 2">
    <name type="scientific">Helicoverpa armigera</name>
    <name type="common">Cotton bollworm</name>
    <name type="synonym">Heliothis armigera</name>
    <dbReference type="NCBI Taxonomy" id="29058"/>
    <lineage>
        <taxon>Eukaryota</taxon>
        <taxon>Metazoa</taxon>
        <taxon>Ecdysozoa</taxon>
        <taxon>Arthropoda</taxon>
        <taxon>Hexapoda</taxon>
        <taxon>Insecta</taxon>
        <taxon>Pterygota</taxon>
        <taxon>Neoptera</taxon>
        <taxon>Endopterygota</taxon>
        <taxon>Lepidoptera</taxon>
        <taxon>Glossata</taxon>
        <taxon>Ditrysia</taxon>
        <taxon>Noctuoidea</taxon>
        <taxon>Noctuidae</taxon>
        <taxon>Heliothinae</taxon>
        <taxon>Helicoverpa</taxon>
    </lineage>
</organism>
<accession>A0A2W1BUN6</accession>
<dbReference type="EMBL" id="KZ149895">
    <property type="protein sequence ID" value="PZC78792.1"/>
    <property type="molecule type" value="Genomic_DNA"/>
</dbReference>
<dbReference type="Proteomes" id="UP000249218">
    <property type="component" value="Unassembled WGS sequence"/>
</dbReference>
<proteinExistence type="predicted"/>
<reference evidence="1 2" key="1">
    <citation type="journal article" date="2017" name="BMC Biol.">
        <title>Genomic innovations, transcriptional plasticity and gene loss underlying the evolution and divergence of two highly polyphagous and invasive Helicoverpa pest species.</title>
        <authorList>
            <person name="Pearce S.L."/>
            <person name="Clarke D.F."/>
            <person name="East P.D."/>
            <person name="Elfekih S."/>
            <person name="Gordon K.H."/>
            <person name="Jermiin L.S."/>
            <person name="McGaughran A."/>
            <person name="Oakeshott J.G."/>
            <person name="Papanikolaou A."/>
            <person name="Perera O.P."/>
            <person name="Rane R.V."/>
            <person name="Richards S."/>
            <person name="Tay W.T."/>
            <person name="Walsh T.K."/>
            <person name="Anderson A."/>
            <person name="Anderson C.J."/>
            <person name="Asgari S."/>
            <person name="Board P.G."/>
            <person name="Bretschneider A."/>
            <person name="Campbell P.M."/>
            <person name="Chertemps T."/>
            <person name="Christeller J.T."/>
            <person name="Coppin C.W."/>
            <person name="Downes S.J."/>
            <person name="Duan G."/>
            <person name="Farnsworth C.A."/>
            <person name="Good R.T."/>
            <person name="Han L.B."/>
            <person name="Han Y.C."/>
            <person name="Hatje K."/>
            <person name="Horne I."/>
            <person name="Huang Y.P."/>
            <person name="Hughes D.S."/>
            <person name="Jacquin-Joly E."/>
            <person name="James W."/>
            <person name="Jhangiani S."/>
            <person name="Kollmar M."/>
            <person name="Kuwar S.S."/>
            <person name="Li S."/>
            <person name="Liu N.Y."/>
            <person name="Maibeche M.T."/>
            <person name="Miller J.R."/>
            <person name="Montagne N."/>
            <person name="Perry T."/>
            <person name="Qu J."/>
            <person name="Song S.V."/>
            <person name="Sutton G.G."/>
            <person name="Vogel H."/>
            <person name="Walenz B.P."/>
            <person name="Xu W."/>
            <person name="Zhang H.J."/>
            <person name="Zou Z."/>
            <person name="Batterham P."/>
            <person name="Edwards O.R."/>
            <person name="Feyereisen R."/>
            <person name="Gibbs R.A."/>
            <person name="Heckel D.G."/>
            <person name="McGrath A."/>
            <person name="Robin C."/>
            <person name="Scherer S.E."/>
            <person name="Worley K.C."/>
            <person name="Wu Y.D."/>
        </authorList>
    </citation>
    <scope>NUCLEOTIDE SEQUENCE [LARGE SCALE GENOMIC DNA]</scope>
    <source>
        <strain evidence="1">Harm_GR_Male_#8</strain>
        <tissue evidence="1">Whole organism</tissue>
    </source>
</reference>
<evidence type="ECO:0000313" key="2">
    <source>
        <dbReference type="Proteomes" id="UP000249218"/>
    </source>
</evidence>
<gene>
    <name evidence="1" type="primary">HaOG217118</name>
    <name evidence="1" type="ORF">B5X24_HaOG217118</name>
</gene>
<name>A0A2W1BUN6_HELAM</name>